<sequence>MSLFKLFIQKLQIQTLVSVGVLCYCSNHKVKDVMAEENVNSTLHKIDALLVGLLVMIVILSLLFISWIVLIVFVCFFKKEEEKATRLSDSLVEVTISSKEKPKKVASSSGHRDSSMQPALLLKESGSKSEDIRDARVLPSTTPVKVLSAKKVGFEDEPVHVHFQNVPDKPIKSTTSEFHSVEAKWVGGEPSKSRIDYNPQSKIQHDSKCQGQESFGTVLSVCENSMSLPRTPSSSPANRNNSSGAGDASPKSQFVQLNPSVVDALQRLEYGSSARLFNSGDVKTASCFSPKNAMEDGLIPPASSTKHAPVEAKDMTIRAPNDLNSIDKSKVEDVPQIKIVSESEEDIDVFGNSSDEEPALDEEFHQGQLSGTDDPSFPENRHVSQFHTERRQVLCKVVKGAEPRFISSQRGKLIILYAGSRLYQQSVVDVLNEM</sequence>
<organism evidence="3 4">
    <name type="scientific">Ditylenchus dipsaci</name>
    <dbReference type="NCBI Taxonomy" id="166011"/>
    <lineage>
        <taxon>Eukaryota</taxon>
        <taxon>Metazoa</taxon>
        <taxon>Ecdysozoa</taxon>
        <taxon>Nematoda</taxon>
        <taxon>Chromadorea</taxon>
        <taxon>Rhabditida</taxon>
        <taxon>Tylenchina</taxon>
        <taxon>Tylenchomorpha</taxon>
        <taxon>Sphaerularioidea</taxon>
        <taxon>Anguinidae</taxon>
        <taxon>Anguininae</taxon>
        <taxon>Ditylenchus</taxon>
    </lineage>
</organism>
<name>A0A915D727_9BILA</name>
<feature type="compositionally biased region" description="Low complexity" evidence="1">
    <location>
        <begin position="229"/>
        <end position="246"/>
    </location>
</feature>
<keyword evidence="3" id="KW-1185">Reference proteome</keyword>
<keyword evidence="2" id="KW-0472">Membrane</keyword>
<evidence type="ECO:0000256" key="1">
    <source>
        <dbReference type="SAM" id="MobiDB-lite"/>
    </source>
</evidence>
<dbReference type="WBParaSite" id="jg16731">
    <property type="protein sequence ID" value="jg16731"/>
    <property type="gene ID" value="jg16731"/>
</dbReference>
<proteinExistence type="predicted"/>
<keyword evidence="2" id="KW-1133">Transmembrane helix</keyword>
<feature type="region of interest" description="Disordered" evidence="1">
    <location>
        <begin position="226"/>
        <end position="253"/>
    </location>
</feature>
<keyword evidence="2" id="KW-0812">Transmembrane</keyword>
<reference evidence="4" key="1">
    <citation type="submission" date="2022-11" db="UniProtKB">
        <authorList>
            <consortium name="WormBaseParasite"/>
        </authorList>
    </citation>
    <scope>IDENTIFICATION</scope>
</reference>
<accession>A0A915D727</accession>
<dbReference type="Proteomes" id="UP000887574">
    <property type="component" value="Unplaced"/>
</dbReference>
<evidence type="ECO:0000313" key="4">
    <source>
        <dbReference type="WBParaSite" id="jg16731"/>
    </source>
</evidence>
<evidence type="ECO:0000256" key="2">
    <source>
        <dbReference type="SAM" id="Phobius"/>
    </source>
</evidence>
<evidence type="ECO:0000313" key="3">
    <source>
        <dbReference type="Proteomes" id="UP000887574"/>
    </source>
</evidence>
<dbReference type="AlphaFoldDB" id="A0A915D727"/>
<feature type="transmembrane region" description="Helical" evidence="2">
    <location>
        <begin position="49"/>
        <end position="77"/>
    </location>
</feature>
<protein>
    <submittedName>
        <fullName evidence="4">Uncharacterized protein</fullName>
    </submittedName>
</protein>